<dbReference type="EMBL" id="AP018818">
    <property type="protein sequence ID" value="BBF71645.1"/>
    <property type="molecule type" value="Genomic_DNA"/>
</dbReference>
<dbReference type="InterPro" id="IPR036291">
    <property type="entry name" value="NAD(P)-bd_dom_sf"/>
</dbReference>
<comment type="cofactor">
    <cofactor evidence="1 6">
        <name>Zn(2+)</name>
        <dbReference type="ChEBI" id="CHEBI:29105"/>
    </cofactor>
</comment>
<dbReference type="InterPro" id="IPR013154">
    <property type="entry name" value="ADH-like_N"/>
</dbReference>
<evidence type="ECO:0000259" key="7">
    <source>
        <dbReference type="Pfam" id="PF00107"/>
    </source>
</evidence>
<accession>A0ABN5WMV9</accession>
<dbReference type="Gene3D" id="3.90.180.10">
    <property type="entry name" value="Medium-chain alcohol dehydrogenases, catalytic domain"/>
    <property type="match status" value="1"/>
</dbReference>
<keyword evidence="10" id="KW-1185">Reference proteome</keyword>
<dbReference type="SUPFAM" id="SSF51735">
    <property type="entry name" value="NAD(P)-binding Rossmann-fold domains"/>
    <property type="match status" value="1"/>
</dbReference>
<evidence type="ECO:0000313" key="9">
    <source>
        <dbReference type="EMBL" id="BBF71645.1"/>
    </source>
</evidence>
<evidence type="ECO:0000256" key="3">
    <source>
        <dbReference type="ARBA" id="ARBA00022723"/>
    </source>
</evidence>
<evidence type="ECO:0000256" key="5">
    <source>
        <dbReference type="ARBA" id="ARBA00023002"/>
    </source>
</evidence>
<keyword evidence="4 6" id="KW-0862">Zinc</keyword>
<organism evidence="9 10">
    <name type="scientific">Sphingomonas bisphenolicum</name>
    <dbReference type="NCBI Taxonomy" id="296544"/>
    <lineage>
        <taxon>Bacteria</taxon>
        <taxon>Pseudomonadati</taxon>
        <taxon>Pseudomonadota</taxon>
        <taxon>Alphaproteobacteria</taxon>
        <taxon>Sphingomonadales</taxon>
        <taxon>Sphingomonadaceae</taxon>
        <taxon>Sphingomonas</taxon>
    </lineage>
</organism>
<dbReference type="InterPro" id="IPR013149">
    <property type="entry name" value="ADH-like_C"/>
</dbReference>
<dbReference type="CDD" id="cd08278">
    <property type="entry name" value="benzyl_alcohol_DH"/>
    <property type="match status" value="1"/>
</dbReference>
<proteinExistence type="inferred from homology"/>
<dbReference type="SUPFAM" id="SSF50129">
    <property type="entry name" value="GroES-like"/>
    <property type="match status" value="1"/>
</dbReference>
<dbReference type="PANTHER" id="PTHR43350:SF2">
    <property type="entry name" value="GROES-LIKE ZINC-BINDING ALCOHOL DEHYDROGENASE FAMILY PROTEIN"/>
    <property type="match status" value="1"/>
</dbReference>
<dbReference type="Pfam" id="PF08240">
    <property type="entry name" value="ADH_N"/>
    <property type="match status" value="1"/>
</dbReference>
<keyword evidence="3 6" id="KW-0479">Metal-binding</keyword>
<dbReference type="Pfam" id="PF00107">
    <property type="entry name" value="ADH_zinc_N"/>
    <property type="match status" value="1"/>
</dbReference>
<evidence type="ECO:0000313" key="10">
    <source>
        <dbReference type="Proteomes" id="UP001059971"/>
    </source>
</evidence>
<feature type="domain" description="Alcohol dehydrogenase-like C-terminal" evidence="7">
    <location>
        <begin position="197"/>
        <end position="326"/>
    </location>
</feature>
<evidence type="ECO:0000259" key="8">
    <source>
        <dbReference type="Pfam" id="PF08240"/>
    </source>
</evidence>
<protein>
    <submittedName>
        <fullName evidence="9">Aryl-alcohol dehydrogenase</fullName>
    </submittedName>
</protein>
<evidence type="ECO:0000256" key="4">
    <source>
        <dbReference type="ARBA" id="ARBA00022833"/>
    </source>
</evidence>
<sequence length="371" mass="38308">MDIMAAIAREAHGDFSVETVQIETPRPNEVRVRIAGVGLCHTDLVARDQFIPIPLPAVLGHEGAGIVEAIGSAVTKVQVGDAVVIGFSSCGHCARCDEHLPSYCRDFPMLNYTGARPDGSSGLSLGEQRLSASFFGQSSFASHALAHERNVVRVDAQGIALETLGPLACGLQTGAGAVMRSMACPPGSSIAIFGGGPVGLAAVMAAVIRACATIILVEPIASRRAMALELGATHVIDPASGPASEDISAAIRAILPDGVDFALETSGRETVVEAALASLASHAMLGLVGVPPRPESSIAINLASVITYGHRIIGIVEGDSDLDSFIPELLALHRAGRFPFDRLIATFPLAEINAAVVAQHEGGCIKAVLLP</sequence>
<comment type="similarity">
    <text evidence="2 6">Belongs to the zinc-containing alcohol dehydrogenase family.</text>
</comment>
<dbReference type="InterPro" id="IPR011032">
    <property type="entry name" value="GroES-like_sf"/>
</dbReference>
<dbReference type="Proteomes" id="UP001059971">
    <property type="component" value="Chromosome 2"/>
</dbReference>
<name>A0ABN5WMV9_9SPHN</name>
<keyword evidence="5" id="KW-0560">Oxidoreductase</keyword>
<evidence type="ECO:0000256" key="2">
    <source>
        <dbReference type="ARBA" id="ARBA00008072"/>
    </source>
</evidence>
<gene>
    <name evidence="9" type="ORF">SBA_ch2_1780</name>
</gene>
<evidence type="ECO:0000256" key="6">
    <source>
        <dbReference type="RuleBase" id="RU361277"/>
    </source>
</evidence>
<reference evidence="9" key="1">
    <citation type="submission" date="2018-07" db="EMBL/GenBank/DDBJ databases">
        <title>Complete genome sequence of Sphingomonas bisphenolicum strain AO1, a bisphenol A degradative bacterium isolated from Japanese farm field.</title>
        <authorList>
            <person name="Murakami M."/>
            <person name="Koh M."/>
            <person name="Koba S."/>
            <person name="Matsumura Y."/>
        </authorList>
    </citation>
    <scope>NUCLEOTIDE SEQUENCE</scope>
    <source>
        <strain evidence="9">AO1</strain>
    </source>
</reference>
<dbReference type="InterPro" id="IPR002328">
    <property type="entry name" value="ADH_Zn_CS"/>
</dbReference>
<dbReference type="Gene3D" id="3.40.50.720">
    <property type="entry name" value="NAD(P)-binding Rossmann-like Domain"/>
    <property type="match status" value="1"/>
</dbReference>
<evidence type="ECO:0000256" key="1">
    <source>
        <dbReference type="ARBA" id="ARBA00001947"/>
    </source>
</evidence>
<dbReference type="PROSITE" id="PS00059">
    <property type="entry name" value="ADH_ZINC"/>
    <property type="match status" value="1"/>
</dbReference>
<dbReference type="PANTHER" id="PTHR43350">
    <property type="entry name" value="NAD-DEPENDENT ALCOHOL DEHYDROGENASE"/>
    <property type="match status" value="1"/>
</dbReference>
<feature type="domain" description="Alcohol dehydrogenase-like N-terminal" evidence="8">
    <location>
        <begin position="27"/>
        <end position="154"/>
    </location>
</feature>